<dbReference type="EMBL" id="QFPO01000001">
    <property type="protein sequence ID" value="PZQ19866.1"/>
    <property type="molecule type" value="Genomic_DNA"/>
</dbReference>
<keyword evidence="3 10" id="KW-0227">DNA damage</keyword>
<evidence type="ECO:0000259" key="11">
    <source>
        <dbReference type="Pfam" id="PF17946"/>
    </source>
</evidence>
<dbReference type="AlphaFoldDB" id="A0A2W5KS17"/>
<accession>A0A2W5KS17</accession>
<evidence type="ECO:0000313" key="12">
    <source>
        <dbReference type="EMBL" id="PZQ19866.1"/>
    </source>
</evidence>
<keyword evidence="7 10" id="KW-0067">ATP-binding</keyword>
<evidence type="ECO:0000256" key="10">
    <source>
        <dbReference type="HAMAP-Rule" id="MF_01486"/>
    </source>
</evidence>
<dbReference type="PANTHER" id="PTHR30591:SF1">
    <property type="entry name" value="RECBCD ENZYME SUBUNIT RECC"/>
    <property type="match status" value="1"/>
</dbReference>
<evidence type="ECO:0000256" key="8">
    <source>
        <dbReference type="ARBA" id="ARBA00023125"/>
    </source>
</evidence>
<proteinExistence type="inferred from homology"/>
<keyword evidence="9 10" id="KW-0234">DNA repair</keyword>
<comment type="caution">
    <text evidence="12">The sequence shown here is derived from an EMBL/GenBank/DDBJ whole genome shotgun (WGS) entry which is preliminary data.</text>
</comment>
<evidence type="ECO:0000256" key="7">
    <source>
        <dbReference type="ARBA" id="ARBA00022840"/>
    </source>
</evidence>
<dbReference type="InterPro" id="IPR041500">
    <property type="entry name" value="RecC_C"/>
</dbReference>
<evidence type="ECO:0000256" key="2">
    <source>
        <dbReference type="ARBA" id="ARBA00022741"/>
    </source>
</evidence>
<evidence type="ECO:0000256" key="4">
    <source>
        <dbReference type="ARBA" id="ARBA00022801"/>
    </source>
</evidence>
<dbReference type="InterPro" id="IPR027417">
    <property type="entry name" value="P-loop_NTPase"/>
</dbReference>
<comment type="subunit">
    <text evidence="10">Heterotrimer of RecB, RecC and RecD. All subunits contribute to DNA-binding.</text>
</comment>
<dbReference type="Pfam" id="PF04257">
    <property type="entry name" value="Exonuc_V_gamma"/>
    <property type="match status" value="1"/>
</dbReference>
<keyword evidence="8 10" id="KW-0238">DNA-binding</keyword>
<dbReference type="GO" id="GO:0000724">
    <property type="term" value="P:double-strand break repair via homologous recombination"/>
    <property type="evidence" value="ECO:0007669"/>
    <property type="project" value="UniProtKB-UniRule"/>
</dbReference>
<organism evidence="12 13">
    <name type="scientific">Rhodanobacter denitrificans</name>
    <dbReference type="NCBI Taxonomy" id="666685"/>
    <lineage>
        <taxon>Bacteria</taxon>
        <taxon>Pseudomonadati</taxon>
        <taxon>Pseudomonadota</taxon>
        <taxon>Gammaproteobacteria</taxon>
        <taxon>Lysobacterales</taxon>
        <taxon>Rhodanobacteraceae</taxon>
        <taxon>Rhodanobacter</taxon>
    </lineage>
</organism>
<dbReference type="Gene3D" id="1.10.10.160">
    <property type="match status" value="1"/>
</dbReference>
<dbReference type="NCBIfam" id="TIGR01450">
    <property type="entry name" value="recC"/>
    <property type="match status" value="1"/>
</dbReference>
<keyword evidence="2 10" id="KW-0547">Nucleotide-binding</keyword>
<dbReference type="GO" id="GO:0005524">
    <property type="term" value="F:ATP binding"/>
    <property type="evidence" value="ECO:0007669"/>
    <property type="project" value="UniProtKB-UniRule"/>
</dbReference>
<evidence type="ECO:0000313" key="13">
    <source>
        <dbReference type="Proteomes" id="UP000249046"/>
    </source>
</evidence>
<name>A0A2W5KS17_9GAMM</name>
<dbReference type="GO" id="GO:0008854">
    <property type="term" value="F:exodeoxyribonuclease V activity"/>
    <property type="evidence" value="ECO:0007669"/>
    <property type="project" value="InterPro"/>
</dbReference>
<dbReference type="PANTHER" id="PTHR30591">
    <property type="entry name" value="RECBCD ENZYME SUBUNIT RECC"/>
    <property type="match status" value="1"/>
</dbReference>
<dbReference type="Gene3D" id="3.40.50.300">
    <property type="entry name" value="P-loop containing nucleotide triphosphate hydrolases"/>
    <property type="match status" value="2"/>
</dbReference>
<evidence type="ECO:0000256" key="5">
    <source>
        <dbReference type="ARBA" id="ARBA00022806"/>
    </source>
</evidence>
<keyword evidence="6 10" id="KW-0269">Exonuclease</keyword>
<dbReference type="InterPro" id="IPR013986">
    <property type="entry name" value="DExx_box_DNA_helicase_dom_sf"/>
</dbReference>
<dbReference type="HAMAP" id="MF_01486">
    <property type="entry name" value="RecC"/>
    <property type="match status" value="1"/>
</dbReference>
<comment type="similarity">
    <text evidence="10">Belongs to the RecC family.</text>
</comment>
<protein>
    <recommendedName>
        <fullName evidence="10">RecBCD enzyme subunit RecC</fullName>
    </recommendedName>
    <alternativeName>
        <fullName evidence="10">Exonuclease V subunit RecC</fullName>
        <shortName evidence="10">ExoV subunit RecC</shortName>
    </alternativeName>
    <alternativeName>
        <fullName evidence="10">Helicase/nuclease RecBCD subunit RecC</fullName>
    </alternativeName>
</protein>
<evidence type="ECO:0000256" key="3">
    <source>
        <dbReference type="ARBA" id="ARBA00022763"/>
    </source>
</evidence>
<sequence length="1142" mass="123802">MSGNGNGLVIHRGSRVERLAETLAQTLDAQRPADPLRAQTVLVAHPGLKRWLLGELARRPLADGSDGIAANLDLILPWQWLERVAADTLGGDAASAVRWRREVLRWRVLEALPALEAEPVRRYLDGGDAARRRFQLADHLAGVYTQYLIYRPEWLLAWEDRPLASADDWQAQLWRMLQTGGVAPHRARRSSALVRALAAGAGGTAPLHVFGVSHLPPDVLHALRAYALHAPVDLYFPDPCREHWVELRRRRDLLRLAEAPEALYYEVGHPLLAALGRIAQDFCLALDEGDPIEERDAADEDDGAVDDAPLLERLQASIRRLQPELAGAGAAAPDAASDASLRVHLCHTPLRELEVLKDALLRALADDPALTPRDIVVMAPDIAVYAPYLPAVFGEPGRYRADPAQVPWHLSDVGLASQHPLIGAFDDLLDLPESRFAVGEVLALLDVPAIARRFAIDAAGREAIEHWLRRAHVAWGLDAQAKAAAGAAALDANSWQFGFDRLYAGLVLGGDRSEALLDGRILPLPGVAGGAVEALGQLDRLIGLLRRLQAAMAVPRPIGESCDRLVEALDELFLIDRAGTDRDAAAEAVALDALRRQVQALGEEARSAGLGAAQPWSVLRDALRAGLRAVPERQPFLLGGVTFCGLVPQRSIPFGMVCLLGMNEGDFPRGGGEAGLNRIALHPRRGDRDARSEDRYLFLEALMAARRRLHLSYVGIGVHDGRARNPAAPLAELLSFLDEAHGLADATVPARPWRIVHPLQPFDPRYYERDAGGRPLHDPRLFSYEGRYLTPPLEVPAERRFVVPDLRYPDAPVESTGELSLAALSRYWRDPPRDLLRQSAGIGLDATDADAFDDREPLEARVAPLDRFDRRLLIDALASAADRIAAAAPPWLARSGVLPPGAPGARAYAAARAAAEAALDAARAAIGGMPMTAAPQAIEHLLGDGRRLGGRCERVYRLGDGRRLLFDAQPARPADFRDLLPFYLDLAVLRLTVDPAFEAVFVEGGEGARAGRAGTPPLLAALLAQTPAQLADGLARLVALWDARRTRPLPLFPRTAWAYATAAAGERLLRAQRRWHGDGSGWQRGERDYEPGYAGLFARGASPVDPVSALHGDFVAAVTAVCAVLDPARTVLLREDAHGEGA</sequence>
<dbReference type="InterPro" id="IPR006697">
    <property type="entry name" value="RecC"/>
</dbReference>
<keyword evidence="5 10" id="KW-0347">Helicase</keyword>
<dbReference type="Proteomes" id="UP000249046">
    <property type="component" value="Unassembled WGS sequence"/>
</dbReference>
<evidence type="ECO:0000256" key="6">
    <source>
        <dbReference type="ARBA" id="ARBA00022839"/>
    </source>
</evidence>
<keyword evidence="1 10" id="KW-0540">Nuclease</keyword>
<dbReference type="GO" id="GO:0009338">
    <property type="term" value="C:exodeoxyribonuclease V complex"/>
    <property type="evidence" value="ECO:0007669"/>
    <property type="project" value="InterPro"/>
</dbReference>
<keyword evidence="4 10" id="KW-0378">Hydrolase</keyword>
<gene>
    <name evidence="10 12" type="primary">recC</name>
    <name evidence="12" type="ORF">DI564_01080</name>
</gene>
<evidence type="ECO:0000256" key="9">
    <source>
        <dbReference type="ARBA" id="ARBA00023204"/>
    </source>
</evidence>
<feature type="domain" description="RecC C-terminal" evidence="11">
    <location>
        <begin position="818"/>
        <end position="1063"/>
    </location>
</feature>
<dbReference type="SUPFAM" id="SSF52540">
    <property type="entry name" value="P-loop containing nucleoside triphosphate hydrolases"/>
    <property type="match status" value="2"/>
</dbReference>
<comment type="miscellaneous">
    <text evidence="10">In the RecBCD complex, RecB has a slow 3'-5' helicase, an exonuclease activity and loads RecA onto ssDNA, RecD has a fast 5'-3' helicase activity, while RecC stimulates the ATPase and processivity of the RecB helicase and contributes to recognition of the Chi site.</text>
</comment>
<evidence type="ECO:0000256" key="1">
    <source>
        <dbReference type="ARBA" id="ARBA00022722"/>
    </source>
</evidence>
<reference evidence="12 13" key="1">
    <citation type="submission" date="2017-08" db="EMBL/GenBank/DDBJ databases">
        <title>Infants hospitalized years apart are colonized by the same room-sourced microbial strains.</title>
        <authorList>
            <person name="Brooks B."/>
            <person name="Olm M.R."/>
            <person name="Firek B.A."/>
            <person name="Baker R."/>
            <person name="Thomas B.C."/>
            <person name="Morowitz M.J."/>
            <person name="Banfield J.F."/>
        </authorList>
    </citation>
    <scope>NUCLEOTIDE SEQUENCE [LARGE SCALE GENOMIC DNA]</scope>
    <source>
        <strain evidence="12">S2_005_003_R2_42</strain>
    </source>
</reference>
<dbReference type="PIRSF" id="PIRSF000980">
    <property type="entry name" value="RecC"/>
    <property type="match status" value="1"/>
</dbReference>
<dbReference type="GO" id="GO:0003678">
    <property type="term" value="F:DNA helicase activity"/>
    <property type="evidence" value="ECO:0007669"/>
    <property type="project" value="UniProtKB-UniRule"/>
</dbReference>
<comment type="function">
    <text evidence="10">A helicase/nuclease that prepares dsDNA breaks (DSB) for recombinational DNA repair. Binds to DSBs and unwinds DNA via a highly rapid and processive ATP-dependent bidirectional helicase activity. Unwinds dsDNA until it encounters a Chi (crossover hotspot instigator) sequence from the 3' direction. Cuts ssDNA a few nucleotides 3' to the Chi site. The properties and activities of the enzyme are changed at Chi. The Chi-altered holoenzyme produces a long 3'-ssDNA overhang and facilitates RecA-binding to the ssDNA for homologous DNA recombination and repair. Holoenzyme degrades any linearized DNA that is unable to undergo homologous recombination. In the holoenzyme this subunit recognizes the wild-type Chi sequence, and when added to isolated RecB increases its ATP-dependent helicase processivity.</text>
</comment>
<dbReference type="SUPFAM" id="SSF52980">
    <property type="entry name" value="Restriction endonuclease-like"/>
    <property type="match status" value="1"/>
</dbReference>
<dbReference type="GO" id="GO:0003677">
    <property type="term" value="F:DNA binding"/>
    <property type="evidence" value="ECO:0007669"/>
    <property type="project" value="UniProtKB-UniRule"/>
</dbReference>
<dbReference type="Pfam" id="PF17946">
    <property type="entry name" value="RecC_C"/>
    <property type="match status" value="1"/>
</dbReference>
<dbReference type="Gene3D" id="3.40.50.10930">
    <property type="match status" value="1"/>
</dbReference>
<dbReference type="InterPro" id="IPR011335">
    <property type="entry name" value="Restrct_endonuc-II-like"/>
</dbReference>